<keyword evidence="5" id="KW-0441">Lipid A biosynthesis</keyword>
<gene>
    <name evidence="13" type="ORF">NWE54_06760</name>
</gene>
<keyword evidence="2" id="KW-1003">Cell membrane</keyword>
<organism evidence="13">
    <name type="scientific">Bosea sp. NBC_00436</name>
    <dbReference type="NCBI Taxonomy" id="2969620"/>
    <lineage>
        <taxon>Bacteria</taxon>
        <taxon>Pseudomonadati</taxon>
        <taxon>Pseudomonadota</taxon>
        <taxon>Alphaproteobacteria</taxon>
        <taxon>Hyphomicrobiales</taxon>
        <taxon>Boseaceae</taxon>
        <taxon>Bosea</taxon>
    </lineage>
</organism>
<name>A0A9E8CM03_9HYPH</name>
<keyword evidence="9" id="KW-0443">Lipid metabolism</keyword>
<dbReference type="SUPFAM" id="SSF103481">
    <property type="entry name" value="Multidrug resistance efflux transporter EmrE"/>
    <property type="match status" value="1"/>
</dbReference>
<dbReference type="GO" id="GO:0005886">
    <property type="term" value="C:plasma membrane"/>
    <property type="evidence" value="ECO:0007669"/>
    <property type="project" value="UniProtKB-SubCell"/>
</dbReference>
<dbReference type="EMBL" id="CP102774">
    <property type="protein sequence ID" value="UZF88482.1"/>
    <property type="molecule type" value="Genomic_DNA"/>
</dbReference>
<dbReference type="PANTHER" id="PTHR30561">
    <property type="entry name" value="SMR FAMILY PROTON-DEPENDENT DRUG EFFLUX TRANSPORTER SUGE"/>
    <property type="match status" value="1"/>
</dbReference>
<proteinExistence type="predicted"/>
<dbReference type="Gene3D" id="1.10.3730.20">
    <property type="match status" value="1"/>
</dbReference>
<protein>
    <submittedName>
        <fullName evidence="13">EamA family transporter</fullName>
    </submittedName>
</protein>
<reference evidence="13" key="1">
    <citation type="submission" date="2022-08" db="EMBL/GenBank/DDBJ databases">
        <title>Complete Genome Sequences of 2 Bosea sp. soil isolates.</title>
        <authorList>
            <person name="Alvarez Arevalo M."/>
            <person name="Sterndorff E.B."/>
            <person name="Faurdal D."/>
            <person name="Joergensen T.S."/>
            <person name="Weber T."/>
        </authorList>
    </citation>
    <scope>NUCLEOTIDE SEQUENCE</scope>
    <source>
        <strain evidence="13">NBC_00436</strain>
    </source>
</reference>
<accession>A0A9E8CM03</accession>
<keyword evidence="7" id="KW-0448">Lipopolysaccharide biosynthesis</keyword>
<evidence type="ECO:0000256" key="2">
    <source>
        <dbReference type="ARBA" id="ARBA00022475"/>
    </source>
</evidence>
<evidence type="ECO:0000256" key="7">
    <source>
        <dbReference type="ARBA" id="ARBA00022985"/>
    </source>
</evidence>
<evidence type="ECO:0000256" key="8">
    <source>
        <dbReference type="ARBA" id="ARBA00022989"/>
    </source>
</evidence>
<evidence type="ECO:0000256" key="4">
    <source>
        <dbReference type="ARBA" id="ARBA00022519"/>
    </source>
</evidence>
<dbReference type="InterPro" id="IPR000390">
    <property type="entry name" value="Small_drug/metabolite_transptr"/>
</dbReference>
<dbReference type="GO" id="GO:0009103">
    <property type="term" value="P:lipopolysaccharide biosynthetic process"/>
    <property type="evidence" value="ECO:0007669"/>
    <property type="project" value="UniProtKB-KW"/>
</dbReference>
<feature type="transmembrane region" description="Helical" evidence="11">
    <location>
        <begin position="6"/>
        <end position="27"/>
    </location>
</feature>
<feature type="domain" description="EamA" evidence="12">
    <location>
        <begin position="36"/>
        <end position="116"/>
    </location>
</feature>
<evidence type="ECO:0000259" key="12">
    <source>
        <dbReference type="Pfam" id="PF00892"/>
    </source>
</evidence>
<evidence type="ECO:0000256" key="6">
    <source>
        <dbReference type="ARBA" id="ARBA00022692"/>
    </source>
</evidence>
<evidence type="ECO:0000256" key="5">
    <source>
        <dbReference type="ARBA" id="ARBA00022556"/>
    </source>
</evidence>
<feature type="transmembrane region" description="Helical" evidence="11">
    <location>
        <begin position="48"/>
        <end position="68"/>
    </location>
</feature>
<dbReference type="PANTHER" id="PTHR30561:SF9">
    <property type="entry name" value="4-AMINO-4-DEOXY-L-ARABINOSE-PHOSPHOUNDECAPRENOL FLIPPASE SUBUNIT ARNF-RELATED"/>
    <property type="match status" value="1"/>
</dbReference>
<sequence>MTLTIVLWFILSIVCDVVGQLCLKLGADKLPDGGNWREMATALGRSGWALAGIATYVAEFFIWLRILAEVPLSIAFPIASLNFLAITFASAVFLGERVGSRQWLGACFITCGVVIVAGTV</sequence>
<evidence type="ECO:0000256" key="1">
    <source>
        <dbReference type="ARBA" id="ARBA00004651"/>
    </source>
</evidence>
<evidence type="ECO:0000256" key="9">
    <source>
        <dbReference type="ARBA" id="ARBA00023098"/>
    </source>
</evidence>
<keyword evidence="6 11" id="KW-0812">Transmembrane</keyword>
<keyword evidence="4" id="KW-0997">Cell inner membrane</keyword>
<feature type="transmembrane region" description="Helical" evidence="11">
    <location>
        <begin position="102"/>
        <end position="119"/>
    </location>
</feature>
<evidence type="ECO:0000256" key="10">
    <source>
        <dbReference type="ARBA" id="ARBA00023136"/>
    </source>
</evidence>
<dbReference type="GO" id="GO:0009245">
    <property type="term" value="P:lipid A biosynthetic process"/>
    <property type="evidence" value="ECO:0007669"/>
    <property type="project" value="UniProtKB-KW"/>
</dbReference>
<keyword evidence="10 11" id="KW-0472">Membrane</keyword>
<evidence type="ECO:0000313" key="13">
    <source>
        <dbReference type="EMBL" id="UZF88482.1"/>
    </source>
</evidence>
<evidence type="ECO:0000256" key="11">
    <source>
        <dbReference type="SAM" id="Phobius"/>
    </source>
</evidence>
<evidence type="ECO:0000256" key="3">
    <source>
        <dbReference type="ARBA" id="ARBA00022516"/>
    </source>
</evidence>
<dbReference type="InterPro" id="IPR037185">
    <property type="entry name" value="EmrE-like"/>
</dbReference>
<keyword evidence="8 11" id="KW-1133">Transmembrane helix</keyword>
<comment type="subcellular location">
    <subcellularLocation>
        <location evidence="1">Cell membrane</location>
        <topology evidence="1">Multi-pass membrane protein</topology>
    </subcellularLocation>
</comment>
<dbReference type="AlphaFoldDB" id="A0A9E8CM03"/>
<dbReference type="GO" id="GO:0022857">
    <property type="term" value="F:transmembrane transporter activity"/>
    <property type="evidence" value="ECO:0007669"/>
    <property type="project" value="InterPro"/>
</dbReference>
<feature type="transmembrane region" description="Helical" evidence="11">
    <location>
        <begin position="74"/>
        <end position="95"/>
    </location>
</feature>
<keyword evidence="3" id="KW-0444">Lipid biosynthesis</keyword>
<dbReference type="InterPro" id="IPR000620">
    <property type="entry name" value="EamA_dom"/>
</dbReference>
<dbReference type="Pfam" id="PF00892">
    <property type="entry name" value="EamA"/>
    <property type="match status" value="1"/>
</dbReference>